<feature type="domain" description="DZANK-type" evidence="2">
    <location>
        <begin position="162"/>
        <end position="208"/>
    </location>
</feature>
<proteinExistence type="predicted"/>
<name>A0A455SWP7_9CHLR</name>
<reference evidence="3" key="1">
    <citation type="submission" date="2018-12" db="EMBL/GenBank/DDBJ databases">
        <title>Novel natural products biosynthetic potential of the class Ktedonobacteria.</title>
        <authorList>
            <person name="Zheng Y."/>
            <person name="Saitou A."/>
            <person name="Wang C.M."/>
            <person name="Toyoda A."/>
            <person name="Minakuchi Y."/>
            <person name="Sekiguchi Y."/>
            <person name="Ueda K."/>
            <person name="Takano H."/>
            <person name="Sakai Y."/>
            <person name="Yokota A."/>
            <person name="Yabe S."/>
        </authorList>
    </citation>
    <scope>NUCLEOTIDE SEQUENCE</scope>
    <source>
        <strain evidence="3">COM3</strain>
    </source>
</reference>
<accession>A0A455SWP7</accession>
<feature type="region of interest" description="Disordered" evidence="1">
    <location>
        <begin position="138"/>
        <end position="158"/>
    </location>
</feature>
<protein>
    <recommendedName>
        <fullName evidence="2">DZANK-type domain-containing protein</fullName>
    </recommendedName>
</protein>
<organism evidence="3">
    <name type="scientific">Thermosporothrix sp. COM3</name>
    <dbReference type="NCBI Taxonomy" id="2490863"/>
    <lineage>
        <taxon>Bacteria</taxon>
        <taxon>Bacillati</taxon>
        <taxon>Chloroflexota</taxon>
        <taxon>Ktedonobacteria</taxon>
        <taxon>Ktedonobacterales</taxon>
        <taxon>Thermosporotrichaceae</taxon>
        <taxon>Thermosporothrix</taxon>
    </lineage>
</organism>
<gene>
    <name evidence="3" type="ORF">KTC_62700</name>
</gene>
<dbReference type="EMBL" id="AP019376">
    <property type="protein sequence ID" value="BBH91519.1"/>
    <property type="molecule type" value="Genomic_DNA"/>
</dbReference>
<evidence type="ECO:0000256" key="1">
    <source>
        <dbReference type="SAM" id="MobiDB-lite"/>
    </source>
</evidence>
<dbReference type="Pfam" id="PF12773">
    <property type="entry name" value="DZR"/>
    <property type="match status" value="1"/>
</dbReference>
<evidence type="ECO:0000259" key="2">
    <source>
        <dbReference type="Pfam" id="PF12773"/>
    </source>
</evidence>
<evidence type="ECO:0000313" key="3">
    <source>
        <dbReference type="EMBL" id="BBH91519.1"/>
    </source>
</evidence>
<dbReference type="AlphaFoldDB" id="A0A455SWP7"/>
<sequence length="216" mass="23497">METRFYQARDLDIERIARDVEAIFHAQGYQAQRIGNREQMIVQIRKGGDLEALIGMQAAQTITLRSAPGGIVAAIGAGQWIDKAAIGVMGLFLWPLFLTAGAGVLRQASLESQIVSTLDSIILQHRSDVHIGPVPPHMQGYTQPHPQSQPAPQQAPHGKLECSNCHAENDYDDFYCSQCGKPLAVRQQHCPQCHAAVKADAAFCTKCGTTLPASKK</sequence>
<dbReference type="InterPro" id="IPR025874">
    <property type="entry name" value="DZR"/>
</dbReference>
<feature type="compositionally biased region" description="Low complexity" evidence="1">
    <location>
        <begin position="143"/>
        <end position="157"/>
    </location>
</feature>
<dbReference type="SUPFAM" id="SSF48695">
    <property type="entry name" value="Multiheme cytochromes"/>
    <property type="match status" value="1"/>
</dbReference>
<dbReference type="InterPro" id="IPR036280">
    <property type="entry name" value="Multihaem_cyt_sf"/>
</dbReference>